<organism evidence="3 4">
    <name type="scientific">Eptatretus burgeri</name>
    <name type="common">Inshore hagfish</name>
    <dbReference type="NCBI Taxonomy" id="7764"/>
    <lineage>
        <taxon>Eukaryota</taxon>
        <taxon>Metazoa</taxon>
        <taxon>Chordata</taxon>
        <taxon>Craniata</taxon>
        <taxon>Vertebrata</taxon>
        <taxon>Cyclostomata</taxon>
        <taxon>Myxini</taxon>
        <taxon>Myxiniformes</taxon>
        <taxon>Myxinidae</taxon>
        <taxon>Eptatretinae</taxon>
        <taxon>Eptatretus</taxon>
    </lineage>
</organism>
<feature type="chain" id="PRO_5034423882" evidence="1">
    <location>
        <begin position="19"/>
        <end position="103"/>
    </location>
</feature>
<dbReference type="PANTHER" id="PTHR13156">
    <property type="entry name" value="NADH-UBIQUINONE OXIDOREDUCTASE 13 KD-A SUBUNIT"/>
    <property type="match status" value="1"/>
</dbReference>
<dbReference type="Proteomes" id="UP000694388">
    <property type="component" value="Unplaced"/>
</dbReference>
<reference evidence="3" key="2">
    <citation type="submission" date="2025-09" db="UniProtKB">
        <authorList>
            <consortium name="Ensembl"/>
        </authorList>
    </citation>
    <scope>IDENTIFICATION</scope>
</reference>
<dbReference type="PANTHER" id="PTHR13156:SF0">
    <property type="entry name" value="NADH DEHYDROGENASE [UBIQUINONE] IRON-SULFUR PROTEIN 6, MITOCHONDRIAL"/>
    <property type="match status" value="1"/>
</dbReference>
<evidence type="ECO:0000256" key="1">
    <source>
        <dbReference type="SAM" id="SignalP"/>
    </source>
</evidence>
<sequence length="103" mass="11895">MVPFVIAVIVFKWQTVYGLSLQAYDENDYRRLRFVGRVKEVNEQFAINLVAEEPVQEVEGRTTWCDGGNGGLGHPRVYINLDKNENAVCGYCGLRFRQKHQHH</sequence>
<dbReference type="FunFam" id="2.60.260.40:FF:000003">
    <property type="entry name" value="NADH dehydrogenase [ubiquinone] iron-sulfur protein 6, mitochondrial"/>
    <property type="match status" value="1"/>
</dbReference>
<dbReference type="Pfam" id="PF10276">
    <property type="entry name" value="zf-CHCC"/>
    <property type="match status" value="1"/>
</dbReference>
<dbReference type="AlphaFoldDB" id="A0A8C4QVJ2"/>
<reference evidence="3" key="1">
    <citation type="submission" date="2025-08" db="UniProtKB">
        <authorList>
            <consortium name="Ensembl"/>
        </authorList>
    </citation>
    <scope>IDENTIFICATION</scope>
</reference>
<keyword evidence="4" id="KW-1185">Reference proteome</keyword>
<dbReference type="OMA" id="TACCDGG"/>
<evidence type="ECO:0000313" key="3">
    <source>
        <dbReference type="Ensembl" id="ENSEBUP00000020159.1"/>
    </source>
</evidence>
<dbReference type="InterPro" id="IPR019401">
    <property type="entry name" value="Znf_CHCC"/>
</dbReference>
<feature type="signal peptide" evidence="1">
    <location>
        <begin position="1"/>
        <end position="18"/>
    </location>
</feature>
<name>A0A8C4QVJ2_EPTBU</name>
<evidence type="ECO:0000313" key="4">
    <source>
        <dbReference type="Proteomes" id="UP000694388"/>
    </source>
</evidence>
<feature type="domain" description="Zinc finger CHCC-type" evidence="2">
    <location>
        <begin position="61"/>
        <end position="96"/>
    </location>
</feature>
<dbReference type="Ensembl" id="ENSEBUT00000020735.1">
    <property type="protein sequence ID" value="ENSEBUP00000020159.1"/>
    <property type="gene ID" value="ENSEBUG00000012515.1"/>
</dbReference>
<proteinExistence type="predicted"/>
<dbReference type="GeneTree" id="ENSGT00390000015775"/>
<dbReference type="Gene3D" id="2.60.260.40">
    <property type="entry name" value="q5lls5 like domains"/>
    <property type="match status" value="1"/>
</dbReference>
<protein>
    <submittedName>
        <fullName evidence="3">NADH:ubiquinone oxidoreductase subunit S6</fullName>
    </submittedName>
</protein>
<evidence type="ECO:0000259" key="2">
    <source>
        <dbReference type="Pfam" id="PF10276"/>
    </source>
</evidence>
<keyword evidence="1" id="KW-0732">Signal</keyword>
<dbReference type="GO" id="GO:0006120">
    <property type="term" value="P:mitochondrial electron transport, NADH to ubiquinone"/>
    <property type="evidence" value="ECO:0007669"/>
    <property type="project" value="TreeGrafter"/>
</dbReference>
<dbReference type="GO" id="GO:0005739">
    <property type="term" value="C:mitochondrion"/>
    <property type="evidence" value="ECO:0007669"/>
    <property type="project" value="GOC"/>
</dbReference>
<accession>A0A8C4QVJ2</accession>